<keyword evidence="3" id="KW-1185">Reference proteome</keyword>
<dbReference type="RefSeq" id="XP_019037517.1">
    <property type="nucleotide sequence ID" value="XM_019186506.1"/>
</dbReference>
<dbReference type="AlphaFoldDB" id="A0A1E3NZ87"/>
<organism evidence="2 3">
    <name type="scientific">Wickerhamomyces anomalus (strain ATCC 58044 / CBS 1984 / NCYC 433 / NRRL Y-366-8)</name>
    <name type="common">Yeast</name>
    <name type="synonym">Hansenula anomala</name>
    <dbReference type="NCBI Taxonomy" id="683960"/>
    <lineage>
        <taxon>Eukaryota</taxon>
        <taxon>Fungi</taxon>
        <taxon>Dikarya</taxon>
        <taxon>Ascomycota</taxon>
        <taxon>Saccharomycotina</taxon>
        <taxon>Saccharomycetes</taxon>
        <taxon>Phaffomycetales</taxon>
        <taxon>Wickerhamomycetaceae</taxon>
        <taxon>Wickerhamomyces</taxon>
    </lineage>
</organism>
<evidence type="ECO:0000313" key="3">
    <source>
        <dbReference type="Proteomes" id="UP000094112"/>
    </source>
</evidence>
<reference evidence="2 3" key="1">
    <citation type="journal article" date="2016" name="Proc. Natl. Acad. Sci. U.S.A.">
        <title>Comparative genomics of biotechnologically important yeasts.</title>
        <authorList>
            <person name="Riley R."/>
            <person name="Haridas S."/>
            <person name="Wolfe K.H."/>
            <person name="Lopes M.R."/>
            <person name="Hittinger C.T."/>
            <person name="Goeker M."/>
            <person name="Salamov A.A."/>
            <person name="Wisecaver J.H."/>
            <person name="Long T.M."/>
            <person name="Calvey C.H."/>
            <person name="Aerts A.L."/>
            <person name="Barry K.W."/>
            <person name="Choi C."/>
            <person name="Clum A."/>
            <person name="Coughlan A.Y."/>
            <person name="Deshpande S."/>
            <person name="Douglass A.P."/>
            <person name="Hanson S.J."/>
            <person name="Klenk H.-P."/>
            <person name="LaButti K.M."/>
            <person name="Lapidus A."/>
            <person name="Lindquist E.A."/>
            <person name="Lipzen A.M."/>
            <person name="Meier-Kolthoff J.P."/>
            <person name="Ohm R.A."/>
            <person name="Otillar R.P."/>
            <person name="Pangilinan J.L."/>
            <person name="Peng Y."/>
            <person name="Rokas A."/>
            <person name="Rosa C.A."/>
            <person name="Scheuner C."/>
            <person name="Sibirny A.A."/>
            <person name="Slot J.C."/>
            <person name="Stielow J.B."/>
            <person name="Sun H."/>
            <person name="Kurtzman C.P."/>
            <person name="Blackwell M."/>
            <person name="Grigoriev I.V."/>
            <person name="Jeffries T.W."/>
        </authorList>
    </citation>
    <scope>NUCLEOTIDE SEQUENCE [LARGE SCALE GENOMIC DNA]</scope>
    <source>
        <strain evidence="3">ATCC 58044 / CBS 1984 / NCYC 433 / NRRL Y-366-8</strain>
    </source>
</reference>
<evidence type="ECO:0000313" key="2">
    <source>
        <dbReference type="EMBL" id="ODQ58310.1"/>
    </source>
</evidence>
<dbReference type="EMBL" id="KV454212">
    <property type="protein sequence ID" value="ODQ58310.1"/>
    <property type="molecule type" value="Genomic_DNA"/>
</dbReference>
<evidence type="ECO:0000256" key="1">
    <source>
        <dbReference type="SAM" id="Phobius"/>
    </source>
</evidence>
<dbReference type="GeneID" id="30203752"/>
<dbReference type="Proteomes" id="UP000094112">
    <property type="component" value="Unassembled WGS sequence"/>
</dbReference>
<keyword evidence="1" id="KW-0472">Membrane</keyword>
<keyword evidence="1" id="KW-1133">Transmembrane helix</keyword>
<feature type="transmembrane region" description="Helical" evidence="1">
    <location>
        <begin position="46"/>
        <end position="65"/>
    </location>
</feature>
<proteinExistence type="predicted"/>
<name>A0A1E3NZ87_WICAA</name>
<accession>A0A1E3NZ87</accession>
<protein>
    <submittedName>
        <fullName evidence="2">Uncharacterized protein</fullName>
    </submittedName>
</protein>
<gene>
    <name evidence="2" type="ORF">WICANDRAFT_95941</name>
</gene>
<sequence length="72" mass="8406">MALRFRSTVTGCQGFCWIHNIIKKCSNFTKPTHSDDDTALKWLYEWLLVSCLLYIGQVYHICSFFRDVALLS</sequence>
<keyword evidence="1" id="KW-0812">Transmembrane</keyword>